<name>A0A415E189_9FIRM</name>
<dbReference type="Proteomes" id="UP000284841">
    <property type="component" value="Unassembled WGS sequence"/>
</dbReference>
<comment type="caution">
    <text evidence="1">The sequence shown here is derived from an EMBL/GenBank/DDBJ whole genome shotgun (WGS) entry which is preliminary data.</text>
</comment>
<dbReference type="AlphaFoldDB" id="A0A415E189"/>
<evidence type="ECO:0000313" key="2">
    <source>
        <dbReference type="Proteomes" id="UP000284841"/>
    </source>
</evidence>
<reference evidence="1 2" key="1">
    <citation type="submission" date="2018-08" db="EMBL/GenBank/DDBJ databases">
        <title>A genome reference for cultivated species of the human gut microbiota.</title>
        <authorList>
            <person name="Zou Y."/>
            <person name="Xue W."/>
            <person name="Luo G."/>
        </authorList>
    </citation>
    <scope>NUCLEOTIDE SEQUENCE [LARGE SCALE GENOMIC DNA]</scope>
    <source>
        <strain evidence="1 2">AM07-24</strain>
    </source>
</reference>
<sequence length="186" mass="21362">MENNTNEVTRAEFITPLNEPDMPAKVAAKIEKEDEYDLVSSLLAAAEYQQTPDMTKEVEIRRNGRLYFTVHVHPVSEDDISLARKKASKYYENPQGKKLPRVRGELDSNLFNSWIIYLATAEEDREKIWGNSAIMKKFNLLKPVESINYLLIAGEKSQLIDLIFDISKLSDDEDEEEAEAEDYAKN</sequence>
<evidence type="ECO:0008006" key="3">
    <source>
        <dbReference type="Google" id="ProtNLM"/>
    </source>
</evidence>
<evidence type="ECO:0000313" key="1">
    <source>
        <dbReference type="EMBL" id="RHJ87381.1"/>
    </source>
</evidence>
<dbReference type="InterPro" id="IPR038559">
    <property type="entry name" value="XkdN-like_sf"/>
</dbReference>
<keyword evidence="2" id="KW-1185">Reference proteome</keyword>
<dbReference type="GeneID" id="83003328"/>
<gene>
    <name evidence="1" type="ORF">DW099_11835</name>
</gene>
<dbReference type="RefSeq" id="WP_082907354.1">
    <property type="nucleotide sequence ID" value="NZ_AP025567.1"/>
</dbReference>
<dbReference type="InterPro" id="IPR014986">
    <property type="entry name" value="XkdN-like"/>
</dbReference>
<organism evidence="1 2">
    <name type="scientific">Emergencia timonensis</name>
    <dbReference type="NCBI Taxonomy" id="1776384"/>
    <lineage>
        <taxon>Bacteria</taxon>
        <taxon>Bacillati</taxon>
        <taxon>Bacillota</taxon>
        <taxon>Clostridia</taxon>
        <taxon>Peptostreptococcales</taxon>
        <taxon>Anaerovoracaceae</taxon>
        <taxon>Emergencia</taxon>
    </lineage>
</organism>
<accession>A0A415E189</accession>
<proteinExistence type="predicted"/>
<protein>
    <recommendedName>
        <fullName evidence="3">Phage XkdN-like protein</fullName>
    </recommendedName>
</protein>
<dbReference type="STRING" id="1776384.GCA_900086585_00935"/>
<dbReference type="OrthoDB" id="2059545at2"/>
<dbReference type="EMBL" id="QRMS01000003">
    <property type="protein sequence ID" value="RHJ87381.1"/>
    <property type="molecule type" value="Genomic_DNA"/>
</dbReference>
<dbReference type="Pfam" id="PF08890">
    <property type="entry name" value="Phage_TAC_5"/>
    <property type="match status" value="1"/>
</dbReference>
<dbReference type="Gene3D" id="3.30.2220.30">
    <property type="match status" value="1"/>
</dbReference>